<name>Q97KW3_CLOAB</name>
<dbReference type="PATRIC" id="fig|272562.8.peg.1008"/>
<evidence type="ECO:0000313" key="1">
    <source>
        <dbReference type="EMBL" id="AAK78779.1"/>
    </source>
</evidence>
<dbReference type="PIR" id="H96998">
    <property type="entry name" value="H96998"/>
</dbReference>
<evidence type="ECO:0000313" key="2">
    <source>
        <dbReference type="Proteomes" id="UP000000814"/>
    </source>
</evidence>
<dbReference type="KEGG" id="cac:CA_C0803"/>
<proteinExistence type="predicted"/>
<accession>Q97KW3</accession>
<sequence length="150" mass="16276">MWEANMKIEAFFRGIKNANEAASKLKSEGIEAFTDINDHYQTGSSVRHPGFIPTSSNSDLVVNSGLRGGEADSSPLRAASPMVSGMGGFKEITNVNYKVIVNTDENNEKKAQDIISSLGGSMESPNFDGSKHIKDVDFSKADPNFMKNLQ</sequence>
<dbReference type="EMBL" id="AE001437">
    <property type="protein sequence ID" value="AAK78779.1"/>
    <property type="molecule type" value="Genomic_DNA"/>
</dbReference>
<protein>
    <submittedName>
        <fullName evidence="1">Uncharacterized protein</fullName>
    </submittedName>
</protein>
<reference evidence="1 2" key="1">
    <citation type="journal article" date="2001" name="J. Bacteriol.">
        <title>Genome sequence and comparative analysis of the solvent-producing bacterium Clostridium acetobutylicum.</title>
        <authorList>
            <person name="Nolling J."/>
            <person name="Breton G."/>
            <person name="Omelchenko M.V."/>
            <person name="Makarova K.S."/>
            <person name="Zeng Q."/>
            <person name="Gibson R."/>
            <person name="Lee H.M."/>
            <person name="Dubois J."/>
            <person name="Qiu D."/>
            <person name="Hitti J."/>
            <person name="Wolf Y.I."/>
            <person name="Tatusov R.L."/>
            <person name="Sabathe F."/>
            <person name="Doucette-Stamm L."/>
            <person name="Soucaille P."/>
            <person name="Daly M.J."/>
            <person name="Bennett G.N."/>
            <person name="Koonin E.V."/>
            <person name="Smith D.R."/>
        </authorList>
    </citation>
    <scope>NUCLEOTIDE SEQUENCE [LARGE SCALE GENOMIC DNA]</scope>
    <source>
        <strain evidence="2">ATCC 824 / DSM 792 / JCM 1419 / LMG 5710 / VKM B-1787</strain>
    </source>
</reference>
<gene>
    <name evidence="1" type="ordered locus">CA_C0803</name>
</gene>
<keyword evidence="2" id="KW-1185">Reference proteome</keyword>
<dbReference type="STRING" id="272562.CA_C0803"/>
<dbReference type="Proteomes" id="UP000000814">
    <property type="component" value="Chromosome"/>
</dbReference>
<organism evidence="1 2">
    <name type="scientific">Clostridium acetobutylicum (strain ATCC 824 / DSM 792 / JCM 1419 / IAM 19013 / LMG 5710 / NBRC 13948 / NRRL B-527 / VKM B-1787 / 2291 / W)</name>
    <dbReference type="NCBI Taxonomy" id="272562"/>
    <lineage>
        <taxon>Bacteria</taxon>
        <taxon>Bacillati</taxon>
        <taxon>Bacillota</taxon>
        <taxon>Clostridia</taxon>
        <taxon>Eubacteriales</taxon>
        <taxon>Clostridiaceae</taxon>
        <taxon>Clostridium</taxon>
    </lineage>
</organism>
<dbReference type="AlphaFoldDB" id="Q97KW3"/>
<dbReference type="OrthoDB" id="1907002at2"/>
<dbReference type="eggNOG" id="ENOG5032WIR">
    <property type="taxonomic scope" value="Bacteria"/>
</dbReference>
<dbReference type="HOGENOM" id="CLU_149194_0_0_9"/>